<name>A0A4P7C394_9GAMM</name>
<sequence length="175" mass="19959">MELVQGPADDNCYLFVGRISGVYGVQGWVRVYSYTEPRDNILRYGPWYLQQNGEWIARRLVEGRAQGKGIVVALEGIDDRDAATQWIGCEIAIHRDQLPPPEEGEYYWADLIGLQVSTVQGVELGRVERLLETGANDVLVVQGERERLIPFRKDTIIKQVDLEQGLLRVDWNPDF</sequence>
<keyword evidence="4 5" id="KW-0143">Chaperone</keyword>
<keyword evidence="2 5" id="KW-0690">Ribosome biogenesis</keyword>
<dbReference type="KEGG" id="nwr:E3U44_18465"/>
<dbReference type="RefSeq" id="WP_134359507.1">
    <property type="nucleotide sequence ID" value="NZ_CP038033.1"/>
</dbReference>
<dbReference type="Gene3D" id="2.30.30.240">
    <property type="entry name" value="PRC-barrel domain"/>
    <property type="match status" value="1"/>
</dbReference>
<dbReference type="Pfam" id="PF01782">
    <property type="entry name" value="RimM"/>
    <property type="match status" value="1"/>
</dbReference>
<dbReference type="GO" id="GO:0042274">
    <property type="term" value="P:ribosomal small subunit biogenesis"/>
    <property type="evidence" value="ECO:0007669"/>
    <property type="project" value="UniProtKB-UniRule"/>
</dbReference>
<dbReference type="InterPro" id="IPR009000">
    <property type="entry name" value="Transl_B-barrel_sf"/>
</dbReference>
<dbReference type="OrthoDB" id="9783509at2"/>
<evidence type="ECO:0000313" key="9">
    <source>
        <dbReference type="Proteomes" id="UP000294325"/>
    </source>
</evidence>
<protein>
    <recommendedName>
        <fullName evidence="5">Ribosome maturation factor RimM</fullName>
    </recommendedName>
</protein>
<evidence type="ECO:0000256" key="3">
    <source>
        <dbReference type="ARBA" id="ARBA00022552"/>
    </source>
</evidence>
<reference evidence="8 9" key="1">
    <citation type="submission" date="2019-03" db="EMBL/GenBank/DDBJ databases">
        <title>The genome sequence of Nitrosococcus wardiae strain D1FHST reveals the archetypal metabolic capacity of ammonia-oxidizing Gammaproteobacteria.</title>
        <authorList>
            <person name="Wang L."/>
            <person name="Lim C.K."/>
            <person name="Hanson T.E."/>
            <person name="Dang H."/>
            <person name="Klotz M.G."/>
        </authorList>
    </citation>
    <scope>NUCLEOTIDE SEQUENCE [LARGE SCALE GENOMIC DNA]</scope>
    <source>
        <strain evidence="8 9">D1FHS</strain>
    </source>
</reference>
<dbReference type="PANTHER" id="PTHR33692">
    <property type="entry name" value="RIBOSOME MATURATION FACTOR RIMM"/>
    <property type="match status" value="1"/>
</dbReference>
<keyword evidence="9" id="KW-1185">Reference proteome</keyword>
<dbReference type="Gene3D" id="2.40.30.60">
    <property type="entry name" value="RimM"/>
    <property type="match status" value="1"/>
</dbReference>
<dbReference type="GO" id="GO:0006364">
    <property type="term" value="P:rRNA processing"/>
    <property type="evidence" value="ECO:0007669"/>
    <property type="project" value="UniProtKB-UniRule"/>
</dbReference>
<feature type="domain" description="RimM N-terminal" evidence="6">
    <location>
        <begin position="16"/>
        <end position="97"/>
    </location>
</feature>
<dbReference type="GO" id="GO:0005737">
    <property type="term" value="C:cytoplasm"/>
    <property type="evidence" value="ECO:0007669"/>
    <property type="project" value="UniProtKB-SubCell"/>
</dbReference>
<evidence type="ECO:0000259" key="6">
    <source>
        <dbReference type="Pfam" id="PF01782"/>
    </source>
</evidence>
<dbReference type="SUPFAM" id="SSF50447">
    <property type="entry name" value="Translation proteins"/>
    <property type="match status" value="1"/>
</dbReference>
<dbReference type="PANTHER" id="PTHR33692:SF1">
    <property type="entry name" value="RIBOSOME MATURATION FACTOR RIMM"/>
    <property type="match status" value="1"/>
</dbReference>
<comment type="subcellular location">
    <subcellularLocation>
        <location evidence="5">Cytoplasm</location>
    </subcellularLocation>
</comment>
<dbReference type="InterPro" id="IPR011033">
    <property type="entry name" value="PRC_barrel-like_sf"/>
</dbReference>
<evidence type="ECO:0000256" key="4">
    <source>
        <dbReference type="ARBA" id="ARBA00023186"/>
    </source>
</evidence>
<dbReference type="GO" id="GO:0005840">
    <property type="term" value="C:ribosome"/>
    <property type="evidence" value="ECO:0007669"/>
    <property type="project" value="InterPro"/>
</dbReference>
<organism evidence="8 9">
    <name type="scientific">Nitrosococcus wardiae</name>
    <dbReference type="NCBI Taxonomy" id="1814290"/>
    <lineage>
        <taxon>Bacteria</taxon>
        <taxon>Pseudomonadati</taxon>
        <taxon>Pseudomonadota</taxon>
        <taxon>Gammaproteobacteria</taxon>
        <taxon>Chromatiales</taxon>
        <taxon>Chromatiaceae</taxon>
        <taxon>Nitrosococcus</taxon>
    </lineage>
</organism>
<dbReference type="InterPro" id="IPR056792">
    <property type="entry name" value="PRC_RimM"/>
</dbReference>
<dbReference type="Proteomes" id="UP000294325">
    <property type="component" value="Chromosome"/>
</dbReference>
<dbReference type="InterPro" id="IPR011961">
    <property type="entry name" value="RimM"/>
</dbReference>
<evidence type="ECO:0000256" key="1">
    <source>
        <dbReference type="ARBA" id="ARBA00022490"/>
    </source>
</evidence>
<comment type="similarity">
    <text evidence="5">Belongs to the RimM family.</text>
</comment>
<dbReference type="GO" id="GO:0043022">
    <property type="term" value="F:ribosome binding"/>
    <property type="evidence" value="ECO:0007669"/>
    <property type="project" value="InterPro"/>
</dbReference>
<accession>A0A4P7C394</accession>
<dbReference type="EMBL" id="CP038033">
    <property type="protein sequence ID" value="QBQ56259.1"/>
    <property type="molecule type" value="Genomic_DNA"/>
</dbReference>
<evidence type="ECO:0000259" key="7">
    <source>
        <dbReference type="Pfam" id="PF24986"/>
    </source>
</evidence>
<evidence type="ECO:0000256" key="5">
    <source>
        <dbReference type="HAMAP-Rule" id="MF_00014"/>
    </source>
</evidence>
<proteinExistence type="inferred from homology"/>
<dbReference type="NCBIfam" id="TIGR02273">
    <property type="entry name" value="16S_RimM"/>
    <property type="match status" value="1"/>
</dbReference>
<gene>
    <name evidence="5 8" type="primary">rimM</name>
    <name evidence="8" type="ORF">E3U44_18465</name>
</gene>
<feature type="domain" description="Ribosome maturation factor RimM PRC barrel" evidence="7">
    <location>
        <begin position="108"/>
        <end position="173"/>
    </location>
</feature>
<comment type="domain">
    <text evidence="5">The PRC barrel domain binds ribosomal protein uS19.</text>
</comment>
<dbReference type="InterPro" id="IPR036976">
    <property type="entry name" value="RimM_N_sf"/>
</dbReference>
<keyword evidence="3 5" id="KW-0698">rRNA processing</keyword>
<comment type="subunit">
    <text evidence="5">Binds ribosomal protein uS19.</text>
</comment>
<comment type="function">
    <text evidence="5">An accessory protein needed during the final step in the assembly of 30S ribosomal subunit, possibly for assembly of the head region. Essential for efficient processing of 16S rRNA. May be needed both before and after RbfA during the maturation of 16S rRNA. It has affinity for free ribosomal 30S subunits but not for 70S ribosomes.</text>
</comment>
<dbReference type="AlphaFoldDB" id="A0A4P7C394"/>
<evidence type="ECO:0000256" key="2">
    <source>
        <dbReference type="ARBA" id="ARBA00022517"/>
    </source>
</evidence>
<evidence type="ECO:0000313" key="8">
    <source>
        <dbReference type="EMBL" id="QBQ56259.1"/>
    </source>
</evidence>
<dbReference type="HAMAP" id="MF_00014">
    <property type="entry name" value="Ribosome_mat_RimM"/>
    <property type="match status" value="1"/>
</dbReference>
<dbReference type="InterPro" id="IPR002676">
    <property type="entry name" value="RimM_N"/>
</dbReference>
<dbReference type="Pfam" id="PF24986">
    <property type="entry name" value="PRC_RimM"/>
    <property type="match status" value="1"/>
</dbReference>
<keyword evidence="1 5" id="KW-0963">Cytoplasm</keyword>
<dbReference type="SUPFAM" id="SSF50346">
    <property type="entry name" value="PRC-barrel domain"/>
    <property type="match status" value="1"/>
</dbReference>